<sequence>MATTTSIVSLQYALRGIRVIESRISGTGGRLTKQVFAQGQIGDATLDTIRDSVGLNFQSVVLNVRTLKQNDSILQQYPDIRRNWEASISCCNSLTHESFTPAPIQWDHVADSVYDDLPVMKSSIIAALRASGIANP</sequence>
<dbReference type="HOGENOM" id="CLU_2072433_0_0_1"/>
<accession>A0A0C3BEJ1</accession>
<dbReference type="Proteomes" id="UP000054166">
    <property type="component" value="Unassembled WGS sequence"/>
</dbReference>
<evidence type="ECO:0000313" key="2">
    <source>
        <dbReference type="Proteomes" id="UP000054166"/>
    </source>
</evidence>
<keyword evidence="2" id="KW-1185">Reference proteome</keyword>
<evidence type="ECO:0000313" key="1">
    <source>
        <dbReference type="EMBL" id="KIM75737.1"/>
    </source>
</evidence>
<dbReference type="EMBL" id="KN833043">
    <property type="protein sequence ID" value="KIM75737.1"/>
    <property type="molecule type" value="Genomic_DNA"/>
</dbReference>
<organism evidence="1 2">
    <name type="scientific">Piloderma croceum (strain F 1598)</name>
    <dbReference type="NCBI Taxonomy" id="765440"/>
    <lineage>
        <taxon>Eukaryota</taxon>
        <taxon>Fungi</taxon>
        <taxon>Dikarya</taxon>
        <taxon>Basidiomycota</taxon>
        <taxon>Agaricomycotina</taxon>
        <taxon>Agaricomycetes</taxon>
        <taxon>Agaricomycetidae</taxon>
        <taxon>Atheliales</taxon>
        <taxon>Atheliaceae</taxon>
        <taxon>Piloderma</taxon>
    </lineage>
</organism>
<reference evidence="1 2" key="1">
    <citation type="submission" date="2014-04" db="EMBL/GenBank/DDBJ databases">
        <authorList>
            <consortium name="DOE Joint Genome Institute"/>
            <person name="Kuo A."/>
            <person name="Tarkka M."/>
            <person name="Buscot F."/>
            <person name="Kohler A."/>
            <person name="Nagy L.G."/>
            <person name="Floudas D."/>
            <person name="Copeland A."/>
            <person name="Barry K.W."/>
            <person name="Cichocki N."/>
            <person name="Veneault-Fourrey C."/>
            <person name="LaButti K."/>
            <person name="Lindquist E.A."/>
            <person name="Lipzen A."/>
            <person name="Lundell T."/>
            <person name="Morin E."/>
            <person name="Murat C."/>
            <person name="Sun H."/>
            <person name="Tunlid A."/>
            <person name="Henrissat B."/>
            <person name="Grigoriev I.V."/>
            <person name="Hibbett D.S."/>
            <person name="Martin F."/>
            <person name="Nordberg H.P."/>
            <person name="Cantor M.N."/>
            <person name="Hua S.X."/>
        </authorList>
    </citation>
    <scope>NUCLEOTIDE SEQUENCE [LARGE SCALE GENOMIC DNA]</scope>
    <source>
        <strain evidence="1 2">F 1598</strain>
    </source>
</reference>
<dbReference type="AlphaFoldDB" id="A0A0C3BEJ1"/>
<gene>
    <name evidence="1" type="ORF">PILCRDRAFT_13378</name>
</gene>
<proteinExistence type="predicted"/>
<dbReference type="InParanoid" id="A0A0C3BEJ1"/>
<dbReference type="OrthoDB" id="3232221at2759"/>
<protein>
    <submittedName>
        <fullName evidence="1">Uncharacterized protein</fullName>
    </submittedName>
</protein>
<name>A0A0C3BEJ1_PILCF</name>
<reference evidence="2" key="2">
    <citation type="submission" date="2015-01" db="EMBL/GenBank/DDBJ databases">
        <title>Evolutionary Origins and Diversification of the Mycorrhizal Mutualists.</title>
        <authorList>
            <consortium name="DOE Joint Genome Institute"/>
            <consortium name="Mycorrhizal Genomics Consortium"/>
            <person name="Kohler A."/>
            <person name="Kuo A."/>
            <person name="Nagy L.G."/>
            <person name="Floudas D."/>
            <person name="Copeland A."/>
            <person name="Barry K.W."/>
            <person name="Cichocki N."/>
            <person name="Veneault-Fourrey C."/>
            <person name="LaButti K."/>
            <person name="Lindquist E.A."/>
            <person name="Lipzen A."/>
            <person name="Lundell T."/>
            <person name="Morin E."/>
            <person name="Murat C."/>
            <person name="Riley R."/>
            <person name="Ohm R."/>
            <person name="Sun H."/>
            <person name="Tunlid A."/>
            <person name="Henrissat B."/>
            <person name="Grigoriev I.V."/>
            <person name="Hibbett D.S."/>
            <person name="Martin F."/>
        </authorList>
    </citation>
    <scope>NUCLEOTIDE SEQUENCE [LARGE SCALE GENOMIC DNA]</scope>
    <source>
        <strain evidence="2">F 1598</strain>
    </source>
</reference>